<accession>A0ABQ3VK23</accession>
<keyword evidence="2" id="KW-1185">Reference proteome</keyword>
<sequence>MGDFDLHSDVDFIVVTKEDLSPQEVDGLQQVHERIYYLDIPWAQHLEGSYFPQDVLRSHDRLDEQLWYLDHGSRSLIRSTHCLRDAQ</sequence>
<evidence type="ECO:0008006" key="3">
    <source>
        <dbReference type="Google" id="ProtNLM"/>
    </source>
</evidence>
<organism evidence="1 2">
    <name type="scientific">Dictyobacter formicarum</name>
    <dbReference type="NCBI Taxonomy" id="2778368"/>
    <lineage>
        <taxon>Bacteria</taxon>
        <taxon>Bacillati</taxon>
        <taxon>Chloroflexota</taxon>
        <taxon>Ktedonobacteria</taxon>
        <taxon>Ktedonobacterales</taxon>
        <taxon>Dictyobacteraceae</taxon>
        <taxon>Dictyobacter</taxon>
    </lineage>
</organism>
<gene>
    <name evidence="1" type="ORF">KSZ_37190</name>
</gene>
<evidence type="ECO:0000313" key="2">
    <source>
        <dbReference type="Proteomes" id="UP000635565"/>
    </source>
</evidence>
<protein>
    <recommendedName>
        <fullName evidence="3">Polymerase nucleotidyl transferase domain-containing protein</fullName>
    </recommendedName>
</protein>
<evidence type="ECO:0000313" key="1">
    <source>
        <dbReference type="EMBL" id="GHO85713.1"/>
    </source>
</evidence>
<reference evidence="1 2" key="1">
    <citation type="journal article" date="2021" name="Int. J. Syst. Evol. Microbiol.">
        <title>Reticulibacter mediterranei gen. nov., sp. nov., within the new family Reticulibacteraceae fam. nov., and Ktedonospora formicarum gen. nov., sp. nov., Ktedonobacter robiniae sp. nov., Dictyobacter formicarum sp. nov. and Dictyobacter arantiisoli sp. nov., belonging to the class Ktedonobacteria.</title>
        <authorList>
            <person name="Yabe S."/>
            <person name="Zheng Y."/>
            <person name="Wang C.M."/>
            <person name="Sakai Y."/>
            <person name="Abe K."/>
            <person name="Yokota A."/>
            <person name="Donadio S."/>
            <person name="Cavaletti L."/>
            <person name="Monciardini P."/>
        </authorList>
    </citation>
    <scope>NUCLEOTIDE SEQUENCE [LARGE SCALE GENOMIC DNA]</scope>
    <source>
        <strain evidence="1 2">SOSP1-9</strain>
    </source>
</reference>
<dbReference type="EMBL" id="BNJJ01000010">
    <property type="protein sequence ID" value="GHO85713.1"/>
    <property type="molecule type" value="Genomic_DNA"/>
</dbReference>
<dbReference type="Proteomes" id="UP000635565">
    <property type="component" value="Unassembled WGS sequence"/>
</dbReference>
<comment type="caution">
    <text evidence="1">The sequence shown here is derived from an EMBL/GenBank/DDBJ whole genome shotgun (WGS) entry which is preliminary data.</text>
</comment>
<proteinExistence type="predicted"/>
<name>A0ABQ3VK23_9CHLR</name>